<reference evidence="1 2" key="1">
    <citation type="submission" date="2021-06" db="EMBL/GenBank/DDBJ databases">
        <authorList>
            <person name="Kallberg Y."/>
            <person name="Tangrot J."/>
            <person name="Rosling A."/>
        </authorList>
    </citation>
    <scope>NUCLEOTIDE SEQUENCE [LARGE SCALE GENOMIC DNA]</scope>
    <source>
        <strain evidence="1 2">120-4 pot B 10/14</strain>
    </source>
</reference>
<gene>
    <name evidence="1" type="ORF">GMARGA_LOCUS12458</name>
</gene>
<proteinExistence type="predicted"/>
<name>A0ABN7UZ78_GIGMA</name>
<dbReference type="EMBL" id="CAJVQB010007617">
    <property type="protein sequence ID" value="CAG8706230.1"/>
    <property type="molecule type" value="Genomic_DNA"/>
</dbReference>
<keyword evidence="2" id="KW-1185">Reference proteome</keyword>
<organism evidence="1 2">
    <name type="scientific">Gigaspora margarita</name>
    <dbReference type="NCBI Taxonomy" id="4874"/>
    <lineage>
        <taxon>Eukaryota</taxon>
        <taxon>Fungi</taxon>
        <taxon>Fungi incertae sedis</taxon>
        <taxon>Mucoromycota</taxon>
        <taxon>Glomeromycotina</taxon>
        <taxon>Glomeromycetes</taxon>
        <taxon>Diversisporales</taxon>
        <taxon>Gigasporaceae</taxon>
        <taxon>Gigaspora</taxon>
    </lineage>
</organism>
<accession>A0ABN7UZ78</accession>
<sequence>MEIHIAVLNYFAQTKNVDWNMNKFINDHLDLGDVNTARNTLVQLNEINKNDPIPPPIPPPLPIASPPLPITPLSEPSVAAPPSEFSVALSAVSSSEEQTIRDIPHVIFNSDDMYVVTASVQIEYLTNKTIKISGDLPLFNLNKYTQGKIVKNKWGKMFELEFSFSSEVNIEGTTVKLEEDTS</sequence>
<dbReference type="Proteomes" id="UP000789901">
    <property type="component" value="Unassembled WGS sequence"/>
</dbReference>
<comment type="caution">
    <text evidence="1">The sequence shown here is derived from an EMBL/GenBank/DDBJ whole genome shotgun (WGS) entry which is preliminary data.</text>
</comment>
<evidence type="ECO:0000313" key="2">
    <source>
        <dbReference type="Proteomes" id="UP000789901"/>
    </source>
</evidence>
<evidence type="ECO:0000313" key="1">
    <source>
        <dbReference type="EMBL" id="CAG8706230.1"/>
    </source>
</evidence>
<protein>
    <submittedName>
        <fullName evidence="1">9374_t:CDS:1</fullName>
    </submittedName>
</protein>